<dbReference type="Pfam" id="PF02167">
    <property type="entry name" value="Cytochrom_C1"/>
    <property type="match status" value="2"/>
</dbReference>
<evidence type="ECO:0000256" key="5">
    <source>
        <dbReference type="ARBA" id="ARBA00022989"/>
    </source>
</evidence>
<dbReference type="InterPro" id="IPR009056">
    <property type="entry name" value="Cyt_c-like_dom"/>
</dbReference>
<evidence type="ECO:0000259" key="11">
    <source>
        <dbReference type="PROSITE" id="PS51007"/>
    </source>
</evidence>
<evidence type="ECO:0000256" key="1">
    <source>
        <dbReference type="ARBA" id="ARBA00004370"/>
    </source>
</evidence>
<dbReference type="InterPro" id="IPR002326">
    <property type="entry name" value="Cyt_c1"/>
</dbReference>
<keyword evidence="4 8" id="KW-0479">Metal-binding</keyword>
<dbReference type="PANTHER" id="PTHR10266:SF3">
    <property type="entry name" value="CYTOCHROME C1, HEME PROTEIN, MITOCHONDRIAL"/>
    <property type="match status" value="1"/>
</dbReference>
<evidence type="ECO:0000313" key="12">
    <source>
        <dbReference type="EMBL" id="GAA0771162.1"/>
    </source>
</evidence>
<organism evidence="12 13">
    <name type="scientific">Ideonella azotifigens</name>
    <dbReference type="NCBI Taxonomy" id="513160"/>
    <lineage>
        <taxon>Bacteria</taxon>
        <taxon>Pseudomonadati</taxon>
        <taxon>Pseudomonadota</taxon>
        <taxon>Betaproteobacteria</taxon>
        <taxon>Burkholderiales</taxon>
        <taxon>Sphaerotilaceae</taxon>
        <taxon>Ideonella</taxon>
    </lineage>
</organism>
<protein>
    <submittedName>
        <fullName evidence="12">Cytochrome c1</fullName>
    </submittedName>
</protein>
<keyword evidence="6 8" id="KW-0408">Iron</keyword>
<dbReference type="PROSITE" id="PS51007">
    <property type="entry name" value="CYTC"/>
    <property type="match status" value="1"/>
</dbReference>
<feature type="signal peptide" evidence="10">
    <location>
        <begin position="1"/>
        <end position="27"/>
    </location>
</feature>
<evidence type="ECO:0000256" key="6">
    <source>
        <dbReference type="ARBA" id="ARBA00023004"/>
    </source>
</evidence>
<name>A0ABP3VW30_9BURK</name>
<keyword evidence="7 9" id="KW-0472">Membrane</keyword>
<comment type="subcellular location">
    <subcellularLocation>
        <location evidence="1">Membrane</location>
    </subcellularLocation>
</comment>
<keyword evidence="2 8" id="KW-0349">Heme</keyword>
<reference evidence="13" key="1">
    <citation type="journal article" date="2019" name="Int. J. Syst. Evol. Microbiol.">
        <title>The Global Catalogue of Microorganisms (GCM) 10K type strain sequencing project: providing services to taxonomists for standard genome sequencing and annotation.</title>
        <authorList>
            <consortium name="The Broad Institute Genomics Platform"/>
            <consortium name="The Broad Institute Genome Sequencing Center for Infectious Disease"/>
            <person name="Wu L."/>
            <person name="Ma J."/>
        </authorList>
    </citation>
    <scope>NUCLEOTIDE SEQUENCE [LARGE SCALE GENOMIC DNA]</scope>
    <source>
        <strain evidence="13">JCM 15503</strain>
    </source>
</reference>
<sequence>MIKLKQIIGGAVAALCMVGALVGAAQANEGGAPWDKFPTERVTDVSALQNGAKLFVNYCLNCHSAAYMRYNRLRDIGLSEAQIKANLLFATEKVGDTMKVALDAKSAKEWFGAAPPDLSVIARSRAGAQGSGADYLYTYLRSYYRDESKATGWNNTAFPSVAMPHVLWELQGPQKAVYEEVPDPHEHGKTEQHFKGFEPLAPGKLSTAEYNSAVADLVAYLQWMGEPAQNQRVRLGVWVLIFLAVLTTLTWRLNAAYWKDVK</sequence>
<dbReference type="Proteomes" id="UP001500279">
    <property type="component" value="Unassembled WGS sequence"/>
</dbReference>
<evidence type="ECO:0000256" key="3">
    <source>
        <dbReference type="ARBA" id="ARBA00022692"/>
    </source>
</evidence>
<keyword evidence="13" id="KW-1185">Reference proteome</keyword>
<accession>A0ABP3VW30</accession>
<feature type="transmembrane region" description="Helical" evidence="9">
    <location>
        <begin position="235"/>
        <end position="253"/>
    </location>
</feature>
<evidence type="ECO:0000256" key="2">
    <source>
        <dbReference type="ARBA" id="ARBA00022617"/>
    </source>
</evidence>
<evidence type="ECO:0000313" key="13">
    <source>
        <dbReference type="Proteomes" id="UP001500279"/>
    </source>
</evidence>
<dbReference type="EMBL" id="BAAAEW010000052">
    <property type="protein sequence ID" value="GAA0771162.1"/>
    <property type="molecule type" value="Genomic_DNA"/>
</dbReference>
<proteinExistence type="predicted"/>
<keyword evidence="10" id="KW-0732">Signal</keyword>
<comment type="caution">
    <text evidence="12">The sequence shown here is derived from an EMBL/GenBank/DDBJ whole genome shotgun (WGS) entry which is preliminary data.</text>
</comment>
<dbReference type="Gene3D" id="1.10.760.10">
    <property type="entry name" value="Cytochrome c-like domain"/>
    <property type="match status" value="1"/>
</dbReference>
<evidence type="ECO:0000256" key="8">
    <source>
        <dbReference type="PROSITE-ProRule" id="PRU00433"/>
    </source>
</evidence>
<dbReference type="InterPro" id="IPR036909">
    <property type="entry name" value="Cyt_c-like_dom_sf"/>
</dbReference>
<dbReference type="PANTHER" id="PTHR10266">
    <property type="entry name" value="CYTOCHROME C1"/>
    <property type="match status" value="1"/>
</dbReference>
<evidence type="ECO:0000256" key="9">
    <source>
        <dbReference type="SAM" id="Phobius"/>
    </source>
</evidence>
<feature type="domain" description="Cytochrome c" evidence="11">
    <location>
        <begin position="46"/>
        <end position="225"/>
    </location>
</feature>
<keyword evidence="5 9" id="KW-1133">Transmembrane helix</keyword>
<evidence type="ECO:0000256" key="4">
    <source>
        <dbReference type="ARBA" id="ARBA00022723"/>
    </source>
</evidence>
<evidence type="ECO:0000256" key="10">
    <source>
        <dbReference type="SAM" id="SignalP"/>
    </source>
</evidence>
<dbReference type="RefSeq" id="WP_141289725.1">
    <property type="nucleotide sequence ID" value="NZ_BAAAEW010000052.1"/>
</dbReference>
<gene>
    <name evidence="12" type="ORF">GCM10009107_63520</name>
</gene>
<keyword evidence="3 9" id="KW-0812">Transmembrane</keyword>
<dbReference type="SUPFAM" id="SSF46626">
    <property type="entry name" value="Cytochrome c"/>
    <property type="match status" value="1"/>
</dbReference>
<evidence type="ECO:0000256" key="7">
    <source>
        <dbReference type="ARBA" id="ARBA00023136"/>
    </source>
</evidence>
<feature type="chain" id="PRO_5047043047" evidence="10">
    <location>
        <begin position="28"/>
        <end position="262"/>
    </location>
</feature>